<feature type="domain" description="FAD-binding PCMH-type" evidence="4">
    <location>
        <begin position="118"/>
        <end position="300"/>
    </location>
</feature>
<dbReference type="InterPro" id="IPR006094">
    <property type="entry name" value="Oxid_FAD_bind_N"/>
</dbReference>
<accession>Q0CY49</accession>
<dbReference type="HOGENOM" id="CLU_066494_0_0_1"/>
<dbReference type="PANTHER" id="PTHR13878">
    <property type="entry name" value="GULONOLACTONE OXIDASE"/>
    <property type="match status" value="1"/>
</dbReference>
<dbReference type="InterPro" id="IPR050432">
    <property type="entry name" value="FAD-linked_Oxidoreductases_BP"/>
</dbReference>
<feature type="chain" id="PRO_5004170734" description="FAD-binding PCMH-type domain-containing protein" evidence="3">
    <location>
        <begin position="22"/>
        <end position="397"/>
    </location>
</feature>
<dbReference type="VEuPathDB" id="FungiDB:ATEG_01385"/>
<reference evidence="6" key="1">
    <citation type="submission" date="2005-09" db="EMBL/GenBank/DDBJ databases">
        <title>Annotation of the Aspergillus terreus NIH2624 genome.</title>
        <authorList>
            <person name="Birren B.W."/>
            <person name="Lander E.S."/>
            <person name="Galagan J.E."/>
            <person name="Nusbaum C."/>
            <person name="Devon K."/>
            <person name="Henn M."/>
            <person name="Ma L.-J."/>
            <person name="Jaffe D.B."/>
            <person name="Butler J."/>
            <person name="Alvarez P."/>
            <person name="Gnerre S."/>
            <person name="Grabherr M."/>
            <person name="Kleber M."/>
            <person name="Mauceli E.W."/>
            <person name="Brockman W."/>
            <person name="Rounsley S."/>
            <person name="Young S.K."/>
            <person name="LaButti K."/>
            <person name="Pushparaj V."/>
            <person name="DeCaprio D."/>
            <person name="Crawford M."/>
            <person name="Koehrsen M."/>
            <person name="Engels R."/>
            <person name="Montgomery P."/>
            <person name="Pearson M."/>
            <person name="Howarth C."/>
            <person name="Larson L."/>
            <person name="Luoma S."/>
            <person name="White J."/>
            <person name="Alvarado L."/>
            <person name="Kodira C.D."/>
            <person name="Zeng Q."/>
            <person name="Oleary S."/>
            <person name="Yandava C."/>
            <person name="Denning D.W."/>
            <person name="Nierman W.C."/>
            <person name="Milne T."/>
            <person name="Madden K."/>
        </authorList>
    </citation>
    <scope>NUCLEOTIDE SEQUENCE [LARGE SCALE GENOMIC DNA]</scope>
    <source>
        <strain evidence="6">NIH 2624 / FGSC A1156</strain>
    </source>
</reference>
<comment type="similarity">
    <text evidence="1">Belongs to the oxygen-dependent FAD-linked oxidoreductase family.</text>
</comment>
<dbReference type="AlphaFoldDB" id="Q0CY49"/>
<proteinExistence type="inferred from homology"/>
<evidence type="ECO:0000313" key="5">
    <source>
        <dbReference type="EMBL" id="EAU38142.1"/>
    </source>
</evidence>
<evidence type="ECO:0000313" key="6">
    <source>
        <dbReference type="Proteomes" id="UP000007963"/>
    </source>
</evidence>
<gene>
    <name evidence="5" type="ORF">ATEG_01385</name>
</gene>
<dbReference type="InterPro" id="IPR016169">
    <property type="entry name" value="FAD-bd_PCMH_sub2"/>
</dbReference>
<dbReference type="OMA" id="SHADWAS"/>
<sequence length="397" mass="42816">MRLAPLRLLGLTVALLAPTQAWNLCRCRIGEPCWPSQAEWRALNASVNGNLIAVRPVGEVCHGSAYDAAKCEEVRSRTNDAAWRVAQPGALSWTNWEALAELDEDCYIDRPRNHTCKQGRIPPYAVMARTPRDIQEALRFARRRNIHVVVRNTGHDMFGKSGGPSALQINLSKLKGVQYQEHFVPRGGSQSLGKAATLAAGTMGADFAEDARKHGYVPLIGLAPTVGVAGGFLQGGGISTLTAVFGLAADHALEFEVITAQGDLVVANEFQNQDLFWALKGGGGGTFGIAIRSTVQVFDDFPALTHVAAMSVPNAFHNGSAAGCRALWDVVEQLIRLIPRLHDKNVAANFGMTHMPDDSAMVTMQMVFANRTTAQAKDDALADLPAAPHRPNRLGRL</sequence>
<evidence type="ECO:0000256" key="3">
    <source>
        <dbReference type="SAM" id="SignalP"/>
    </source>
</evidence>
<protein>
    <recommendedName>
        <fullName evidence="4">FAD-binding PCMH-type domain-containing protein</fullName>
    </recommendedName>
</protein>
<dbReference type="PANTHER" id="PTHR13878:SF155">
    <property type="entry name" value="ALCOHOL OXIDASE, PUTATIVE (AFU_ORTHOLOGUE AFUA_4G00430)-RELATED"/>
    <property type="match status" value="1"/>
</dbReference>
<dbReference type="GeneID" id="4315698"/>
<organism evidence="5 6">
    <name type="scientific">Aspergillus terreus (strain NIH 2624 / FGSC A1156)</name>
    <dbReference type="NCBI Taxonomy" id="341663"/>
    <lineage>
        <taxon>Eukaryota</taxon>
        <taxon>Fungi</taxon>
        <taxon>Dikarya</taxon>
        <taxon>Ascomycota</taxon>
        <taxon>Pezizomycotina</taxon>
        <taxon>Eurotiomycetes</taxon>
        <taxon>Eurotiomycetidae</taxon>
        <taxon>Eurotiales</taxon>
        <taxon>Aspergillaceae</taxon>
        <taxon>Aspergillus</taxon>
        <taxon>Aspergillus subgen. Circumdati</taxon>
    </lineage>
</organism>
<dbReference type="eggNOG" id="ENOG502QQWK">
    <property type="taxonomic scope" value="Eukaryota"/>
</dbReference>
<dbReference type="EMBL" id="CH476595">
    <property type="protein sequence ID" value="EAU38142.1"/>
    <property type="molecule type" value="Genomic_DNA"/>
</dbReference>
<dbReference type="InterPro" id="IPR036318">
    <property type="entry name" value="FAD-bd_PCMH-like_sf"/>
</dbReference>
<dbReference type="PROSITE" id="PS51387">
    <property type="entry name" value="FAD_PCMH"/>
    <property type="match status" value="1"/>
</dbReference>
<dbReference type="Gene3D" id="3.30.465.10">
    <property type="match status" value="1"/>
</dbReference>
<feature type="signal peptide" evidence="3">
    <location>
        <begin position="1"/>
        <end position="21"/>
    </location>
</feature>
<dbReference type="STRING" id="341663.Q0CY49"/>
<evidence type="ECO:0000259" key="4">
    <source>
        <dbReference type="PROSITE" id="PS51387"/>
    </source>
</evidence>
<evidence type="ECO:0000256" key="2">
    <source>
        <dbReference type="ARBA" id="ARBA00023002"/>
    </source>
</evidence>
<dbReference type="Pfam" id="PF01565">
    <property type="entry name" value="FAD_binding_4"/>
    <property type="match status" value="1"/>
</dbReference>
<keyword evidence="2" id="KW-0560">Oxidoreductase</keyword>
<dbReference type="Proteomes" id="UP000007963">
    <property type="component" value="Unassembled WGS sequence"/>
</dbReference>
<dbReference type="RefSeq" id="XP_001208750.1">
    <property type="nucleotide sequence ID" value="XM_001208750.1"/>
</dbReference>
<dbReference type="GO" id="GO:0071949">
    <property type="term" value="F:FAD binding"/>
    <property type="evidence" value="ECO:0007669"/>
    <property type="project" value="InterPro"/>
</dbReference>
<dbReference type="OrthoDB" id="9983560at2759"/>
<keyword evidence="3" id="KW-0732">Signal</keyword>
<name>Q0CY49_ASPTN</name>
<dbReference type="InterPro" id="IPR016166">
    <property type="entry name" value="FAD-bd_PCMH"/>
</dbReference>
<dbReference type="SUPFAM" id="SSF56176">
    <property type="entry name" value="FAD-binding/transporter-associated domain-like"/>
    <property type="match status" value="1"/>
</dbReference>
<evidence type="ECO:0000256" key="1">
    <source>
        <dbReference type="ARBA" id="ARBA00005466"/>
    </source>
</evidence>
<dbReference type="GO" id="GO:0016491">
    <property type="term" value="F:oxidoreductase activity"/>
    <property type="evidence" value="ECO:0007669"/>
    <property type="project" value="UniProtKB-KW"/>
</dbReference>